<dbReference type="GO" id="GO:0015891">
    <property type="term" value="P:siderophore transport"/>
    <property type="evidence" value="ECO:0007669"/>
    <property type="project" value="InterPro"/>
</dbReference>
<dbReference type="InterPro" id="IPR012910">
    <property type="entry name" value="Plug_dom"/>
</dbReference>
<evidence type="ECO:0000256" key="8">
    <source>
        <dbReference type="ARBA" id="ARBA00023004"/>
    </source>
</evidence>
<evidence type="ECO:0000256" key="10">
    <source>
        <dbReference type="ARBA" id="ARBA00023077"/>
    </source>
</evidence>
<dbReference type="CDD" id="cd01347">
    <property type="entry name" value="ligand_gated_channel"/>
    <property type="match status" value="1"/>
</dbReference>
<dbReference type="OrthoDB" id="9760333at2"/>
<dbReference type="PROSITE" id="PS51257">
    <property type="entry name" value="PROKAR_LIPOPROTEIN"/>
    <property type="match status" value="1"/>
</dbReference>
<evidence type="ECO:0000256" key="14">
    <source>
        <dbReference type="PROSITE-ProRule" id="PRU01360"/>
    </source>
</evidence>
<evidence type="ECO:0000256" key="6">
    <source>
        <dbReference type="ARBA" id="ARBA00022692"/>
    </source>
</evidence>
<evidence type="ECO:0000256" key="13">
    <source>
        <dbReference type="ARBA" id="ARBA00023237"/>
    </source>
</evidence>
<keyword evidence="6 14" id="KW-0812">Transmembrane</keyword>
<feature type="chain" id="PRO_5007557008" evidence="16">
    <location>
        <begin position="37"/>
        <end position="847"/>
    </location>
</feature>
<feature type="domain" description="Secretin/TonB short N-terminal" evidence="17">
    <location>
        <begin position="69"/>
        <end position="120"/>
    </location>
</feature>
<evidence type="ECO:0000313" key="19">
    <source>
        <dbReference type="Proteomes" id="UP000075462"/>
    </source>
</evidence>
<dbReference type="InterPro" id="IPR037066">
    <property type="entry name" value="Plug_dom_sf"/>
</dbReference>
<dbReference type="SUPFAM" id="SSF56935">
    <property type="entry name" value="Porins"/>
    <property type="match status" value="1"/>
</dbReference>
<evidence type="ECO:0000256" key="12">
    <source>
        <dbReference type="ARBA" id="ARBA00023170"/>
    </source>
</evidence>
<evidence type="ECO:0000256" key="2">
    <source>
        <dbReference type="ARBA" id="ARBA00009810"/>
    </source>
</evidence>
<dbReference type="InterPro" id="IPR036942">
    <property type="entry name" value="Beta-barrel_TonB_sf"/>
</dbReference>
<evidence type="ECO:0000256" key="16">
    <source>
        <dbReference type="SAM" id="SignalP"/>
    </source>
</evidence>
<keyword evidence="11 14" id="KW-0472">Membrane</keyword>
<keyword evidence="3 14" id="KW-0813">Transport</keyword>
<dbReference type="Gene3D" id="2.40.170.20">
    <property type="entry name" value="TonB-dependent receptor, beta-barrel domain"/>
    <property type="match status" value="1"/>
</dbReference>
<comment type="caution">
    <text evidence="18">The sequence shown here is derived from an EMBL/GenBank/DDBJ whole genome shotgun (WGS) entry which is preliminary data.</text>
</comment>
<keyword evidence="5" id="KW-0410">Iron transport</keyword>
<evidence type="ECO:0000256" key="1">
    <source>
        <dbReference type="ARBA" id="ARBA00004571"/>
    </source>
</evidence>
<comment type="similarity">
    <text evidence="2 14 15">Belongs to the TonB-dependent receptor family.</text>
</comment>
<dbReference type="Pfam" id="PF00593">
    <property type="entry name" value="TonB_dep_Rec_b-barrel"/>
    <property type="match status" value="1"/>
</dbReference>
<keyword evidence="8" id="KW-0408">Iron</keyword>
<dbReference type="InterPro" id="IPR011662">
    <property type="entry name" value="Secretin/TonB_short_N"/>
</dbReference>
<evidence type="ECO:0000256" key="15">
    <source>
        <dbReference type="RuleBase" id="RU003357"/>
    </source>
</evidence>
<dbReference type="NCBIfam" id="TIGR01783">
    <property type="entry name" value="TonB-siderophor"/>
    <property type="match status" value="1"/>
</dbReference>
<evidence type="ECO:0000256" key="3">
    <source>
        <dbReference type="ARBA" id="ARBA00022448"/>
    </source>
</evidence>
<organism evidence="18 19">
    <name type="scientific">Acetobacter cerevisiae</name>
    <dbReference type="NCBI Taxonomy" id="178900"/>
    <lineage>
        <taxon>Bacteria</taxon>
        <taxon>Pseudomonadati</taxon>
        <taxon>Pseudomonadota</taxon>
        <taxon>Alphaproteobacteria</taxon>
        <taxon>Acetobacterales</taxon>
        <taxon>Acetobacteraceae</taxon>
        <taxon>Acetobacter</taxon>
    </lineage>
</organism>
<dbReference type="EMBL" id="LIAA01000030">
    <property type="protein sequence ID" value="KXV77729.1"/>
    <property type="molecule type" value="Genomic_DNA"/>
</dbReference>
<evidence type="ECO:0000256" key="9">
    <source>
        <dbReference type="ARBA" id="ARBA00023065"/>
    </source>
</evidence>
<evidence type="ECO:0000256" key="5">
    <source>
        <dbReference type="ARBA" id="ARBA00022496"/>
    </source>
</evidence>
<keyword evidence="7 16" id="KW-0732">Signal</keyword>
<dbReference type="Pfam" id="PF07715">
    <property type="entry name" value="Plug"/>
    <property type="match status" value="1"/>
</dbReference>
<dbReference type="PATRIC" id="fig|178900.7.peg.991"/>
<reference evidence="18 19" key="1">
    <citation type="submission" date="2015-06" db="EMBL/GenBank/DDBJ databases">
        <title>Improved classification and identification of acetic acid bacteria using matrix-assisted laser desorption/ionization time-of-flight mass spectrometry; Gluconobacter nephelii and Gluconobacter uchimurae are later heterotypic synonyms of Gluconobacter japonicus and Gluconobacter oxydans, respectively.</title>
        <authorList>
            <person name="Li L."/>
            <person name="Cleenwerck I."/>
            <person name="De Vuyst L."/>
            <person name="Vandamme P."/>
        </authorList>
    </citation>
    <scope>NUCLEOTIDE SEQUENCE [LARGE SCALE GENOMIC DNA]</scope>
    <source>
        <strain evidence="18 19">LMG 1545</strain>
    </source>
</reference>
<evidence type="ECO:0000259" key="17">
    <source>
        <dbReference type="SMART" id="SM00965"/>
    </source>
</evidence>
<sequence>MGHTSRRQSASVAGVCLMALLASSCLSGLMAPAAKAQPAGDGAGATRHFTIAAQPLRTALHQYLEQSGVQVAYPTADAGNVRSTAISGNLTSQEALSRLLTGTGLTWRTTGPNSVTLAKASANITLGPVRVGGTVAHQDPTGPGVGYVATTTMSGTKTDTPITEIPNSIYVVTKQLMQDQQPQSVVEALRYTPGVYSEANGTYTNGRSPSGTAAGIYQRGFSSKPFVDGLALNSGSSGETAFIERIEAVNGPASVMYGQTTPGGMIGISLKKPTDTPLHQVSVGFGNWGRYEATIDLSDKLTKSGNLRYRIAAIGVTSGSQVDHIDYHRVGVLPSITWDIDHKTSLTLLGMYMYTPGDGTNGQYPVRGTLIHNDDFPRISRSNFLGIPDWNTTGGKEAMFEYLFKHDFNKYVSFSQTFRWEQSDYTQKNSSFSAMNSATEETVIPWLYNTRSTTIGLDSRLTGKFSTGSLHHTWVVGSDFRELEYYQSSIWDRRTYPTFNIYDPQVSYTPCFDVHSQSCKDTGSIGPYNFFQEGVYFQDQIKWKGLSILLGGREDWVNYNTKLKTYTNNNTNHIWTATDNIKAPQPEHAFTWRAGIIYNLKFGLAPYFSYSTSFVPQTSTNYAGQPFSPLTGQQLEAGLKYKVPNKDILLTASAFHINENHYLISDTLHSGFSADVGQVRSQGFETSANANITKDLRLVASYTFTDIRFTNTNLTAKRTDPYTGSTYGNAVSEEGKVVPMVPRNMFSIFADYKLPNNFVRGLGVNWGMRYVGYTYATNVESFKTPPYVLFDIGAHYDFGQTIPALKGLKAQLAISNLTNKYYIPSCGGSVCYVGQGRRVYGNLSYSW</sequence>
<evidence type="ECO:0000256" key="4">
    <source>
        <dbReference type="ARBA" id="ARBA00022452"/>
    </source>
</evidence>
<feature type="signal peptide" evidence="16">
    <location>
        <begin position="1"/>
        <end position="36"/>
    </location>
</feature>
<evidence type="ECO:0000256" key="11">
    <source>
        <dbReference type="ARBA" id="ARBA00023136"/>
    </source>
</evidence>
<keyword evidence="9" id="KW-0406">Ion transport</keyword>
<name>A0A149VBW4_9PROT</name>
<protein>
    <submittedName>
        <fullName evidence="18">Ferrichrysobactin receptor</fullName>
    </submittedName>
</protein>
<dbReference type="GO" id="GO:0009279">
    <property type="term" value="C:cell outer membrane"/>
    <property type="evidence" value="ECO:0007669"/>
    <property type="project" value="UniProtKB-SubCell"/>
</dbReference>
<dbReference type="InterPro" id="IPR010105">
    <property type="entry name" value="TonB_sidphr_rcpt"/>
</dbReference>
<dbReference type="Pfam" id="PF07660">
    <property type="entry name" value="STN"/>
    <property type="match status" value="1"/>
</dbReference>
<dbReference type="GO" id="GO:0015344">
    <property type="term" value="F:siderophore uptake transmembrane transporter activity"/>
    <property type="evidence" value="ECO:0007669"/>
    <property type="project" value="TreeGrafter"/>
</dbReference>
<accession>A0A149VBW4</accession>
<dbReference type="SMART" id="SM00965">
    <property type="entry name" value="STN"/>
    <property type="match status" value="1"/>
</dbReference>
<evidence type="ECO:0000313" key="18">
    <source>
        <dbReference type="EMBL" id="KXV77729.1"/>
    </source>
</evidence>
<dbReference type="Proteomes" id="UP000075462">
    <property type="component" value="Unassembled WGS sequence"/>
</dbReference>
<dbReference type="GO" id="GO:0038023">
    <property type="term" value="F:signaling receptor activity"/>
    <property type="evidence" value="ECO:0007669"/>
    <property type="project" value="InterPro"/>
</dbReference>
<evidence type="ECO:0000256" key="7">
    <source>
        <dbReference type="ARBA" id="ARBA00022729"/>
    </source>
</evidence>
<comment type="subcellular location">
    <subcellularLocation>
        <location evidence="1 14">Cell outer membrane</location>
        <topology evidence="1 14">Multi-pass membrane protein</topology>
    </subcellularLocation>
</comment>
<keyword evidence="12 18" id="KW-0675">Receptor</keyword>
<dbReference type="PANTHER" id="PTHR32552">
    <property type="entry name" value="FERRICHROME IRON RECEPTOR-RELATED"/>
    <property type="match status" value="1"/>
</dbReference>
<dbReference type="PROSITE" id="PS52016">
    <property type="entry name" value="TONB_DEPENDENT_REC_3"/>
    <property type="match status" value="1"/>
</dbReference>
<keyword evidence="10 15" id="KW-0798">TonB box</keyword>
<dbReference type="Gene3D" id="3.55.50.30">
    <property type="match status" value="1"/>
</dbReference>
<proteinExistence type="inferred from homology"/>
<dbReference type="PANTHER" id="PTHR32552:SF68">
    <property type="entry name" value="FERRICHROME OUTER MEMBRANE TRANSPORTER_PHAGE RECEPTOR"/>
    <property type="match status" value="1"/>
</dbReference>
<dbReference type="InterPro" id="IPR039426">
    <property type="entry name" value="TonB-dep_rcpt-like"/>
</dbReference>
<keyword evidence="4 14" id="KW-1134">Transmembrane beta strand</keyword>
<dbReference type="InterPro" id="IPR000531">
    <property type="entry name" value="Beta-barrel_TonB"/>
</dbReference>
<dbReference type="Gene3D" id="2.170.130.10">
    <property type="entry name" value="TonB-dependent receptor, plug domain"/>
    <property type="match status" value="1"/>
</dbReference>
<keyword evidence="13 14" id="KW-0998">Cell outer membrane</keyword>
<gene>
    <name evidence="18" type="ORF">AD954_06035</name>
</gene>
<dbReference type="AlphaFoldDB" id="A0A149VBW4"/>